<evidence type="ECO:0000313" key="3">
    <source>
        <dbReference type="Proteomes" id="UP000799441"/>
    </source>
</evidence>
<keyword evidence="3" id="KW-1185">Reference proteome</keyword>
<evidence type="ECO:0000256" key="1">
    <source>
        <dbReference type="SAM" id="MobiDB-lite"/>
    </source>
</evidence>
<reference evidence="2" key="1">
    <citation type="journal article" date="2020" name="Stud. Mycol.">
        <title>101 Dothideomycetes genomes: a test case for predicting lifestyles and emergence of pathogens.</title>
        <authorList>
            <person name="Haridas S."/>
            <person name="Albert R."/>
            <person name="Binder M."/>
            <person name="Bloem J."/>
            <person name="Labutti K."/>
            <person name="Salamov A."/>
            <person name="Andreopoulos B."/>
            <person name="Baker S."/>
            <person name="Barry K."/>
            <person name="Bills G."/>
            <person name="Bluhm B."/>
            <person name="Cannon C."/>
            <person name="Castanera R."/>
            <person name="Culley D."/>
            <person name="Daum C."/>
            <person name="Ezra D."/>
            <person name="Gonzalez J."/>
            <person name="Henrissat B."/>
            <person name="Kuo A."/>
            <person name="Liang C."/>
            <person name="Lipzen A."/>
            <person name="Lutzoni F."/>
            <person name="Magnuson J."/>
            <person name="Mondo S."/>
            <person name="Nolan M."/>
            <person name="Ohm R."/>
            <person name="Pangilinan J."/>
            <person name="Park H.-J."/>
            <person name="Ramirez L."/>
            <person name="Alfaro M."/>
            <person name="Sun H."/>
            <person name="Tritt A."/>
            <person name="Yoshinaga Y."/>
            <person name="Zwiers L.-H."/>
            <person name="Turgeon B."/>
            <person name="Goodwin S."/>
            <person name="Spatafora J."/>
            <person name="Crous P."/>
            <person name="Grigoriev I."/>
        </authorList>
    </citation>
    <scope>NUCLEOTIDE SEQUENCE</scope>
    <source>
        <strain evidence="2">CBS 116435</strain>
    </source>
</reference>
<dbReference type="AlphaFoldDB" id="A0A9P4QBY0"/>
<proteinExistence type="predicted"/>
<dbReference type="EMBL" id="MU003785">
    <property type="protein sequence ID" value="KAF2722066.1"/>
    <property type="molecule type" value="Genomic_DNA"/>
</dbReference>
<feature type="region of interest" description="Disordered" evidence="1">
    <location>
        <begin position="416"/>
        <end position="455"/>
    </location>
</feature>
<dbReference type="Proteomes" id="UP000799441">
    <property type="component" value="Unassembled WGS sequence"/>
</dbReference>
<name>A0A9P4QBY0_9PEZI</name>
<protein>
    <submittedName>
        <fullName evidence="2">Uncharacterized protein</fullName>
    </submittedName>
</protein>
<comment type="caution">
    <text evidence="2">The sequence shown here is derived from an EMBL/GenBank/DDBJ whole genome shotgun (WGS) entry which is preliminary data.</text>
</comment>
<gene>
    <name evidence="2" type="ORF">K431DRAFT_284272</name>
</gene>
<sequence length="540" mass="63509">MSLVLLLLKVWFDFKVAVVRVFNGLAFLFYDNYIGPSRARRTDSRNVEANPIITMPPLNSIALLESQAKRKVSIETTETDNNLSKCDPQSRSPLFAILPRELRDLIFQFATAPFPDPSHPYKENEYYYRPGHTARWKTDTNLLLTCRRVWLEANAFPMLQAEHCFWYYRAAPDSRKAKWFESLTRINRENFGTLHLYAQMFVIEGFTSREGHLKCVFMRDSQHHLKQQNWLAKLPEPFQPKIFHVTIRHTDWWYWEDEAPLQLKDNWVKALLDSPDLRSTQTLILELETLDYKREQLERILERIRRFESEKRKTHIVNGSPTTTYFELAGEPKISTWSGPANLDGETYHPYAGKETLNYHVVTLTWRLRFPDLPTADVHVPTLRLAPRATPTNTPVEEYPHSEIDGTHAIGPLVHRQSTQREDSSNNGSSGNIEDDDHLYASSTDEEEDSRTKGLYEPIRPNFRWRFYSRKSSPRGKFAREQRRDWEALDAQARVRLDADVQAGQVERARRRAFERPIRVMKVRDTERRWRESRSLLKFV</sequence>
<organism evidence="2 3">
    <name type="scientific">Polychaeton citri CBS 116435</name>
    <dbReference type="NCBI Taxonomy" id="1314669"/>
    <lineage>
        <taxon>Eukaryota</taxon>
        <taxon>Fungi</taxon>
        <taxon>Dikarya</taxon>
        <taxon>Ascomycota</taxon>
        <taxon>Pezizomycotina</taxon>
        <taxon>Dothideomycetes</taxon>
        <taxon>Dothideomycetidae</taxon>
        <taxon>Capnodiales</taxon>
        <taxon>Capnodiaceae</taxon>
        <taxon>Polychaeton</taxon>
    </lineage>
</organism>
<dbReference type="OrthoDB" id="288942at2759"/>
<evidence type="ECO:0000313" key="2">
    <source>
        <dbReference type="EMBL" id="KAF2722066.1"/>
    </source>
</evidence>
<accession>A0A9P4QBY0</accession>